<proteinExistence type="predicted"/>
<gene>
    <name evidence="1" type="ORF">GPUH_LOCUS9752</name>
</gene>
<dbReference type="Proteomes" id="UP000271098">
    <property type="component" value="Unassembled WGS sequence"/>
</dbReference>
<evidence type="ECO:0000313" key="3">
    <source>
        <dbReference type="WBParaSite" id="GPUH_0000976201-mRNA-1"/>
    </source>
</evidence>
<dbReference type="OrthoDB" id="5814469at2759"/>
<evidence type="ECO:0000313" key="2">
    <source>
        <dbReference type="Proteomes" id="UP000271098"/>
    </source>
</evidence>
<dbReference type="EMBL" id="UYRT01033445">
    <property type="protein sequence ID" value="VDK76848.1"/>
    <property type="molecule type" value="Genomic_DNA"/>
</dbReference>
<dbReference type="AlphaFoldDB" id="A0A183DM10"/>
<evidence type="ECO:0000313" key="1">
    <source>
        <dbReference type="EMBL" id="VDK76848.1"/>
    </source>
</evidence>
<accession>A0A183DM10</accession>
<reference evidence="3" key="1">
    <citation type="submission" date="2016-06" db="UniProtKB">
        <authorList>
            <consortium name="WormBaseParasite"/>
        </authorList>
    </citation>
    <scope>IDENTIFICATION</scope>
</reference>
<sequence>MICKRNRSYQLLGCPQLTSQNSHEIVADGPISIWHYTDDDFNTNDQYAFQILRELVPMFFVTYNHQTSIITQSTIPIYIPSDLNVIVNVISENSSGMKSIIFVFIHHFQDSKLLAKILCSLFYTPRFGKLARHVKPRKRKMAHPCELSLFMRFLQCKQRKKRILTRGCLCVRLSRFFISRPTKV</sequence>
<protein>
    <submittedName>
        <fullName evidence="1 3">Uncharacterized protein</fullName>
    </submittedName>
</protein>
<reference evidence="1 2" key="2">
    <citation type="submission" date="2018-11" db="EMBL/GenBank/DDBJ databases">
        <authorList>
            <consortium name="Pathogen Informatics"/>
        </authorList>
    </citation>
    <scope>NUCLEOTIDE SEQUENCE [LARGE SCALE GENOMIC DNA]</scope>
</reference>
<keyword evidence="2" id="KW-1185">Reference proteome</keyword>
<name>A0A183DM10_9BILA</name>
<organism evidence="3">
    <name type="scientific">Gongylonema pulchrum</name>
    <dbReference type="NCBI Taxonomy" id="637853"/>
    <lineage>
        <taxon>Eukaryota</taxon>
        <taxon>Metazoa</taxon>
        <taxon>Ecdysozoa</taxon>
        <taxon>Nematoda</taxon>
        <taxon>Chromadorea</taxon>
        <taxon>Rhabditida</taxon>
        <taxon>Spirurina</taxon>
        <taxon>Spiruromorpha</taxon>
        <taxon>Spiruroidea</taxon>
        <taxon>Gongylonematidae</taxon>
        <taxon>Gongylonema</taxon>
    </lineage>
</organism>
<dbReference type="WBParaSite" id="GPUH_0000976201-mRNA-1">
    <property type="protein sequence ID" value="GPUH_0000976201-mRNA-1"/>
    <property type="gene ID" value="GPUH_0000976201"/>
</dbReference>